<gene>
    <name evidence="1" type="ORF">EYZ11_001258</name>
</gene>
<sequence>MSTYTALMDAEVTEEEEDCWTFFRKEIGWVSNCS</sequence>
<dbReference type="VEuPathDB" id="FungiDB:EYZ11_001258"/>
<accession>A0A4S3JV11</accession>
<organism evidence="1 2">
    <name type="scientific">Aspergillus tanneri</name>
    <dbReference type="NCBI Taxonomy" id="1220188"/>
    <lineage>
        <taxon>Eukaryota</taxon>
        <taxon>Fungi</taxon>
        <taxon>Dikarya</taxon>
        <taxon>Ascomycota</taxon>
        <taxon>Pezizomycotina</taxon>
        <taxon>Eurotiomycetes</taxon>
        <taxon>Eurotiomycetidae</taxon>
        <taxon>Eurotiales</taxon>
        <taxon>Aspergillaceae</taxon>
        <taxon>Aspergillus</taxon>
        <taxon>Aspergillus subgen. Circumdati</taxon>
    </lineage>
</organism>
<evidence type="ECO:0000313" key="1">
    <source>
        <dbReference type="EMBL" id="THC99259.1"/>
    </source>
</evidence>
<keyword evidence="2" id="KW-1185">Reference proteome</keyword>
<dbReference type="AlphaFoldDB" id="A0A4S3JV11"/>
<dbReference type="Proteomes" id="UP000308092">
    <property type="component" value="Unassembled WGS sequence"/>
</dbReference>
<protein>
    <submittedName>
        <fullName evidence="1">Uncharacterized protein</fullName>
    </submittedName>
</protein>
<comment type="caution">
    <text evidence="1">The sequence shown here is derived from an EMBL/GenBank/DDBJ whole genome shotgun (WGS) entry which is preliminary data.</text>
</comment>
<name>A0A4S3JV11_9EURO</name>
<evidence type="ECO:0000313" key="2">
    <source>
        <dbReference type="Proteomes" id="UP000308092"/>
    </source>
</evidence>
<reference evidence="1 2" key="1">
    <citation type="submission" date="2019-03" db="EMBL/GenBank/DDBJ databases">
        <title>The genome sequence of a newly discovered highly antifungal drug resistant Aspergillus species, Aspergillus tanneri NIH 1004.</title>
        <authorList>
            <person name="Mounaud S."/>
            <person name="Singh I."/>
            <person name="Joardar V."/>
            <person name="Pakala S."/>
            <person name="Pakala S."/>
            <person name="Venepally P."/>
            <person name="Hoover J."/>
            <person name="Nierman W."/>
            <person name="Chung J."/>
            <person name="Losada L."/>
        </authorList>
    </citation>
    <scope>NUCLEOTIDE SEQUENCE [LARGE SCALE GENOMIC DNA]</scope>
    <source>
        <strain evidence="1 2">NIH1004</strain>
    </source>
</reference>
<proteinExistence type="predicted"/>
<dbReference type="EMBL" id="SOSA01000022">
    <property type="protein sequence ID" value="THC99259.1"/>
    <property type="molecule type" value="Genomic_DNA"/>
</dbReference>